<evidence type="ECO:0000256" key="14">
    <source>
        <dbReference type="SAM" id="SignalP"/>
    </source>
</evidence>
<dbReference type="PANTHER" id="PTHR32552:SF81">
    <property type="entry name" value="TONB-DEPENDENT OUTER MEMBRANE RECEPTOR"/>
    <property type="match status" value="1"/>
</dbReference>
<evidence type="ECO:0000256" key="7">
    <source>
        <dbReference type="ARBA" id="ARBA00023065"/>
    </source>
</evidence>
<keyword evidence="8 12" id="KW-0798">TonB box</keyword>
<feature type="domain" description="TonB-dependent receptor-like beta-barrel" evidence="15">
    <location>
        <begin position="276"/>
        <end position="767"/>
    </location>
</feature>
<evidence type="ECO:0000256" key="4">
    <source>
        <dbReference type="ARBA" id="ARBA00022496"/>
    </source>
</evidence>
<dbReference type="InterPro" id="IPR012910">
    <property type="entry name" value="Plug_dom"/>
</dbReference>
<comment type="similarity">
    <text evidence="11 12">Belongs to the TonB-dependent receptor family.</text>
</comment>
<keyword evidence="18" id="KW-1185">Reference proteome</keyword>
<dbReference type="Proteomes" id="UP000445000">
    <property type="component" value="Unassembled WGS sequence"/>
</dbReference>
<keyword evidence="7" id="KW-0406">Ion transport</keyword>
<feature type="region of interest" description="Disordered" evidence="13">
    <location>
        <begin position="657"/>
        <end position="678"/>
    </location>
</feature>
<feature type="chain" id="PRO_5032508265" evidence="14">
    <location>
        <begin position="31"/>
        <end position="805"/>
    </location>
</feature>
<dbReference type="Gene3D" id="2.40.170.20">
    <property type="entry name" value="TonB-dependent receptor, beta-barrel domain"/>
    <property type="match status" value="1"/>
</dbReference>
<gene>
    <name evidence="17" type="ORF">GCM10011487_49020</name>
</gene>
<evidence type="ECO:0000256" key="2">
    <source>
        <dbReference type="ARBA" id="ARBA00022448"/>
    </source>
</evidence>
<comment type="caution">
    <text evidence="17">The sequence shown here is derived from an EMBL/GenBank/DDBJ whole genome shotgun (WGS) entry which is preliminary data.</text>
</comment>
<comment type="subcellular location">
    <subcellularLocation>
        <location evidence="1 11">Cell outer membrane</location>
        <topology evidence="1 11">Multi-pass membrane protein</topology>
    </subcellularLocation>
</comment>
<dbReference type="RefSeq" id="WP_161814532.1">
    <property type="nucleotide sequence ID" value="NZ_BLJN01000005.1"/>
</dbReference>
<keyword evidence="3 11" id="KW-1134">Transmembrane beta strand</keyword>
<keyword evidence="9 11" id="KW-0472">Membrane</keyword>
<proteinExistence type="inferred from homology"/>
<evidence type="ECO:0000256" key="9">
    <source>
        <dbReference type="ARBA" id="ARBA00023136"/>
    </source>
</evidence>
<reference evidence="18" key="1">
    <citation type="submission" date="2020-01" db="EMBL/GenBank/DDBJ databases">
        <title>'Steroidobacter agaridevorans' sp. nov., agar-degrading bacteria isolated from rhizosphere soils.</title>
        <authorList>
            <person name="Ikenaga M."/>
            <person name="Kataoka M."/>
            <person name="Murouchi A."/>
            <person name="Katsuragi S."/>
            <person name="Sakai M."/>
        </authorList>
    </citation>
    <scope>NUCLEOTIDE SEQUENCE [LARGE SCALE GENOMIC DNA]</scope>
    <source>
        <strain evidence="18">YU21-B</strain>
    </source>
</reference>
<evidence type="ECO:0000259" key="16">
    <source>
        <dbReference type="Pfam" id="PF07715"/>
    </source>
</evidence>
<dbReference type="InterPro" id="IPR000531">
    <property type="entry name" value="Beta-barrel_TonB"/>
</dbReference>
<evidence type="ECO:0000313" key="18">
    <source>
        <dbReference type="Proteomes" id="UP000445000"/>
    </source>
</evidence>
<evidence type="ECO:0000256" key="8">
    <source>
        <dbReference type="ARBA" id="ARBA00023077"/>
    </source>
</evidence>
<evidence type="ECO:0000259" key="15">
    <source>
        <dbReference type="Pfam" id="PF00593"/>
    </source>
</evidence>
<evidence type="ECO:0000256" key="1">
    <source>
        <dbReference type="ARBA" id="ARBA00004571"/>
    </source>
</evidence>
<evidence type="ECO:0000256" key="12">
    <source>
        <dbReference type="RuleBase" id="RU003357"/>
    </source>
</evidence>
<organism evidence="17 18">
    <name type="scientific">Steroidobacter agaridevorans</name>
    <dbReference type="NCBI Taxonomy" id="2695856"/>
    <lineage>
        <taxon>Bacteria</taxon>
        <taxon>Pseudomonadati</taxon>
        <taxon>Pseudomonadota</taxon>
        <taxon>Gammaproteobacteria</taxon>
        <taxon>Steroidobacterales</taxon>
        <taxon>Steroidobacteraceae</taxon>
        <taxon>Steroidobacter</taxon>
    </lineage>
</organism>
<evidence type="ECO:0000256" key="3">
    <source>
        <dbReference type="ARBA" id="ARBA00022452"/>
    </source>
</evidence>
<evidence type="ECO:0000313" key="17">
    <source>
        <dbReference type="EMBL" id="GFE82902.1"/>
    </source>
</evidence>
<keyword evidence="4" id="KW-0410">Iron transport</keyword>
<dbReference type="Pfam" id="PF00593">
    <property type="entry name" value="TonB_dep_Rec_b-barrel"/>
    <property type="match status" value="1"/>
</dbReference>
<dbReference type="Pfam" id="PF07715">
    <property type="entry name" value="Plug"/>
    <property type="match status" value="1"/>
</dbReference>
<dbReference type="InterPro" id="IPR036942">
    <property type="entry name" value="Beta-barrel_TonB_sf"/>
</dbReference>
<name>A0A829YJ68_9GAMM</name>
<evidence type="ECO:0000256" key="6">
    <source>
        <dbReference type="ARBA" id="ARBA00023004"/>
    </source>
</evidence>
<dbReference type="PANTHER" id="PTHR32552">
    <property type="entry name" value="FERRICHROME IRON RECEPTOR-RELATED"/>
    <property type="match status" value="1"/>
</dbReference>
<keyword evidence="5 11" id="KW-0812">Transmembrane</keyword>
<evidence type="ECO:0000256" key="11">
    <source>
        <dbReference type="PROSITE-ProRule" id="PRU01360"/>
    </source>
</evidence>
<evidence type="ECO:0000256" key="13">
    <source>
        <dbReference type="SAM" id="MobiDB-lite"/>
    </source>
</evidence>
<dbReference type="AlphaFoldDB" id="A0A829YJ68"/>
<dbReference type="PROSITE" id="PS52016">
    <property type="entry name" value="TONB_DEPENDENT_REC_3"/>
    <property type="match status" value="1"/>
</dbReference>
<dbReference type="CDD" id="cd01347">
    <property type="entry name" value="ligand_gated_channel"/>
    <property type="match status" value="1"/>
</dbReference>
<dbReference type="GO" id="GO:0006826">
    <property type="term" value="P:iron ion transport"/>
    <property type="evidence" value="ECO:0007669"/>
    <property type="project" value="UniProtKB-KW"/>
</dbReference>
<dbReference type="InterPro" id="IPR039426">
    <property type="entry name" value="TonB-dep_rcpt-like"/>
</dbReference>
<keyword evidence="14" id="KW-0732">Signal</keyword>
<feature type="compositionally biased region" description="Low complexity" evidence="13">
    <location>
        <begin position="658"/>
        <end position="668"/>
    </location>
</feature>
<keyword evidence="2 11" id="KW-0813">Transport</keyword>
<dbReference type="GO" id="GO:0009279">
    <property type="term" value="C:cell outer membrane"/>
    <property type="evidence" value="ECO:0007669"/>
    <property type="project" value="UniProtKB-SubCell"/>
</dbReference>
<sequence length="805" mass="86965">MRGLRNNGESLGYSALLALIVAGSTSTAHAAESDADTNASADSQIESVTVTARRREEAVQDVPLAVSVLNADTIEQTGTINVGRLTQLQPSVQFYSSNPRNSSVNIRGLGTPFGLTNDGIEPGVGIYIDQVYYNRNATATFDFLDVERVEILRGPQGTLYGKNTTAGAVNITSRKPTFTPEARVELTRGNYDYIQSKASVSGPLIGETLAGRLSASYTSRDGTIYNTATGQHINELDNRGVKGQLLWQASRDFKVTFSADYTEQDPIGYGQVWAKTGSTQRALNRQYDALAAASGNYQPPSFNPFDRLTDLDSPLTAIQQFGGASALAEWNIGSGQLTSVSAYRKWDWGPSNDRDFIGLPITTVSANPSKQRQYSQELRYADSGDKIDYVVGLYGFYQTVDTSGVQEQGPLASRWLLSGANANDPTILNGLRSENDIGLKNTSVAAFGQLTWHITDDLRLQPGLRVNYDKKEGKYIATVTNATNTPLTSAQRGVLAPQSYEPEFDDTNISGDFTVSYDLADDVLAYVTYARSFKSGGINLSGLPLDANNQPITAVETVDPEKTNHFEAGLKTQLFSQSLTLNLSAFWTDIDDYQATVTNSQANVIRGYLANAEQVRVRGVELELSARPLDNLNVFLNGAYTDHEYVKFPDAPCPPELSGGTAASAANPPSAPGTPGGFSPPSCDISGQWLPGVSKVALSYGFEYDLPLNALGPEGGAYFAFDGSYRSKFSSNPSRSIYTDVSGYSLANFRAGARFGDGWNVYGWVRNAFGKDYFEFLSTQSGSTGLVVAQLGDPRTYGLTVNKSF</sequence>
<protein>
    <submittedName>
        <fullName evidence="17">TonB-dependent receptor</fullName>
    </submittedName>
</protein>
<dbReference type="SUPFAM" id="SSF56935">
    <property type="entry name" value="Porins"/>
    <property type="match status" value="1"/>
</dbReference>
<accession>A0A829YJ68</accession>
<evidence type="ECO:0000256" key="10">
    <source>
        <dbReference type="ARBA" id="ARBA00023237"/>
    </source>
</evidence>
<keyword evidence="17" id="KW-0675">Receptor</keyword>
<dbReference type="EMBL" id="BLJN01000005">
    <property type="protein sequence ID" value="GFE82902.1"/>
    <property type="molecule type" value="Genomic_DNA"/>
</dbReference>
<evidence type="ECO:0000256" key="5">
    <source>
        <dbReference type="ARBA" id="ARBA00022692"/>
    </source>
</evidence>
<keyword evidence="10 11" id="KW-0998">Cell outer membrane</keyword>
<feature type="signal peptide" evidence="14">
    <location>
        <begin position="1"/>
        <end position="30"/>
    </location>
</feature>
<feature type="domain" description="TonB-dependent receptor plug" evidence="16">
    <location>
        <begin position="59"/>
        <end position="168"/>
    </location>
</feature>
<keyword evidence="6" id="KW-0408">Iron</keyword>